<organism evidence="1 2">
    <name type="scientific">Sorangium cellulosum</name>
    <name type="common">Polyangium cellulosum</name>
    <dbReference type="NCBI Taxonomy" id="56"/>
    <lineage>
        <taxon>Bacteria</taxon>
        <taxon>Pseudomonadati</taxon>
        <taxon>Myxococcota</taxon>
        <taxon>Polyangia</taxon>
        <taxon>Polyangiales</taxon>
        <taxon>Polyangiaceae</taxon>
        <taxon>Sorangium</taxon>
    </lineage>
</organism>
<evidence type="ECO:0008006" key="3">
    <source>
        <dbReference type="Google" id="ProtNLM"/>
    </source>
</evidence>
<dbReference type="EMBL" id="CP012673">
    <property type="protein sequence ID" value="AUX40982.1"/>
    <property type="molecule type" value="Genomic_DNA"/>
</dbReference>
<dbReference type="Proteomes" id="UP000238348">
    <property type="component" value="Chromosome"/>
</dbReference>
<dbReference type="AlphaFoldDB" id="A0A2L0EP02"/>
<name>A0A2L0EP02_SORCE</name>
<dbReference type="OrthoDB" id="1452857at2"/>
<gene>
    <name evidence="1" type="ORF">SOCE26_023840</name>
</gene>
<proteinExistence type="predicted"/>
<dbReference type="RefSeq" id="WP_104978698.1">
    <property type="nucleotide sequence ID" value="NZ_CP012673.1"/>
</dbReference>
<evidence type="ECO:0000313" key="2">
    <source>
        <dbReference type="Proteomes" id="UP000238348"/>
    </source>
</evidence>
<evidence type="ECO:0000313" key="1">
    <source>
        <dbReference type="EMBL" id="AUX40982.1"/>
    </source>
</evidence>
<sequence length="72" mass="7914">MSLEKFELEITGPRTAYLKLPTHPGVLKGARSIPLVNLLGAYQGPYVVFDFDQQGVLVGIEIVGEDEEEPEV</sequence>
<accession>A0A2L0EP02</accession>
<protein>
    <recommendedName>
        <fullName evidence="3">DUF2283 domain-containing protein</fullName>
    </recommendedName>
</protein>
<reference evidence="1 2" key="1">
    <citation type="submission" date="2015-09" db="EMBL/GenBank/DDBJ databases">
        <title>Sorangium comparison.</title>
        <authorList>
            <person name="Zaburannyi N."/>
            <person name="Bunk B."/>
            <person name="Overmann J."/>
            <person name="Mueller R."/>
        </authorList>
    </citation>
    <scope>NUCLEOTIDE SEQUENCE [LARGE SCALE GENOMIC DNA]</scope>
    <source>
        <strain evidence="1 2">So ce26</strain>
    </source>
</reference>